<dbReference type="OrthoDB" id="412647at2759"/>
<name>A0A316VCD3_9BASI</name>
<feature type="compositionally biased region" description="Basic and acidic residues" evidence="9">
    <location>
        <begin position="20"/>
        <end position="39"/>
    </location>
</feature>
<evidence type="ECO:0000256" key="8">
    <source>
        <dbReference type="ARBA" id="ARBA00023316"/>
    </source>
</evidence>
<evidence type="ECO:0000256" key="1">
    <source>
        <dbReference type="ARBA" id="ARBA00004606"/>
    </source>
</evidence>
<evidence type="ECO:0000256" key="5">
    <source>
        <dbReference type="ARBA" id="ARBA00022989"/>
    </source>
</evidence>
<dbReference type="AlphaFoldDB" id="A0A316VCD3"/>
<evidence type="ECO:0000256" key="6">
    <source>
        <dbReference type="ARBA" id="ARBA00023136"/>
    </source>
</evidence>
<dbReference type="PANTHER" id="PTHR31361:SF15">
    <property type="entry name" value="GH16 DOMAIN-CONTAINING PROTEIN"/>
    <property type="match status" value="1"/>
</dbReference>
<feature type="transmembrane region" description="Helical" evidence="10">
    <location>
        <begin position="49"/>
        <end position="72"/>
    </location>
</feature>
<dbReference type="InParanoid" id="A0A316VCD3"/>
<evidence type="ECO:0000256" key="10">
    <source>
        <dbReference type="SAM" id="Phobius"/>
    </source>
</evidence>
<protein>
    <submittedName>
        <fullName evidence="12">Concanavalin A-like lectin/glucanase</fullName>
    </submittedName>
</protein>
<keyword evidence="13" id="KW-1185">Reference proteome</keyword>
<evidence type="ECO:0000256" key="7">
    <source>
        <dbReference type="ARBA" id="ARBA00023180"/>
    </source>
</evidence>
<dbReference type="GO" id="GO:0031505">
    <property type="term" value="P:fungal-type cell wall organization"/>
    <property type="evidence" value="ECO:0007669"/>
    <property type="project" value="TreeGrafter"/>
</dbReference>
<dbReference type="InterPro" id="IPR013320">
    <property type="entry name" value="ConA-like_dom_sf"/>
</dbReference>
<evidence type="ECO:0000256" key="4">
    <source>
        <dbReference type="ARBA" id="ARBA00022968"/>
    </source>
</evidence>
<dbReference type="EMBL" id="KZ819603">
    <property type="protein sequence ID" value="PWN35196.1"/>
    <property type="molecule type" value="Genomic_DNA"/>
</dbReference>
<reference evidence="12 13" key="1">
    <citation type="journal article" date="2018" name="Mol. Biol. Evol.">
        <title>Broad Genomic Sampling Reveals a Smut Pathogenic Ancestry of the Fungal Clade Ustilaginomycotina.</title>
        <authorList>
            <person name="Kijpornyongpan T."/>
            <person name="Mondo S.J."/>
            <person name="Barry K."/>
            <person name="Sandor L."/>
            <person name="Lee J."/>
            <person name="Lipzen A."/>
            <person name="Pangilinan J."/>
            <person name="LaButti K."/>
            <person name="Hainaut M."/>
            <person name="Henrissat B."/>
            <person name="Grigoriev I.V."/>
            <person name="Spatafora J.W."/>
            <person name="Aime M.C."/>
        </authorList>
    </citation>
    <scope>NUCLEOTIDE SEQUENCE [LARGE SCALE GENOMIC DNA]</scope>
    <source>
        <strain evidence="12 13">MCA 3882</strain>
    </source>
</reference>
<dbReference type="GO" id="GO:0006078">
    <property type="term" value="P:(1-&gt;6)-beta-D-glucan biosynthetic process"/>
    <property type="evidence" value="ECO:0007669"/>
    <property type="project" value="TreeGrafter"/>
</dbReference>
<dbReference type="PANTHER" id="PTHR31361">
    <property type="entry name" value="BETA-GLUCAN SYNTHESIS-ASSOCIATED PROTEIN KRE6-RELATED"/>
    <property type="match status" value="1"/>
</dbReference>
<dbReference type="Pfam" id="PF03935">
    <property type="entry name" value="SKN1_KRE6_Sbg1"/>
    <property type="match status" value="1"/>
</dbReference>
<keyword evidence="3 10" id="KW-0812">Transmembrane</keyword>
<keyword evidence="12" id="KW-0430">Lectin</keyword>
<comment type="subcellular location">
    <subcellularLocation>
        <location evidence="1">Membrane</location>
        <topology evidence="1">Single-pass type II membrane protein</topology>
    </subcellularLocation>
</comment>
<accession>A0A316VCD3</accession>
<keyword evidence="7" id="KW-0325">Glycoprotein</keyword>
<dbReference type="InterPro" id="IPR005629">
    <property type="entry name" value="Skn1/Kre6/Sbg1"/>
</dbReference>
<dbReference type="InterPro" id="IPR000757">
    <property type="entry name" value="Beta-glucanase-like"/>
</dbReference>
<feature type="region of interest" description="Disordered" evidence="9">
    <location>
        <begin position="18"/>
        <end position="41"/>
    </location>
</feature>
<dbReference type="SUPFAM" id="SSF49899">
    <property type="entry name" value="Concanavalin A-like lectins/glucanases"/>
    <property type="match status" value="1"/>
</dbReference>
<dbReference type="GO" id="GO:0015926">
    <property type="term" value="F:glucosidase activity"/>
    <property type="evidence" value="ECO:0007669"/>
    <property type="project" value="TreeGrafter"/>
</dbReference>
<feature type="domain" description="GH16" evidence="11">
    <location>
        <begin position="115"/>
        <end position="497"/>
    </location>
</feature>
<organism evidence="12 13">
    <name type="scientific">Meira miltonrushii</name>
    <dbReference type="NCBI Taxonomy" id="1280837"/>
    <lineage>
        <taxon>Eukaryota</taxon>
        <taxon>Fungi</taxon>
        <taxon>Dikarya</taxon>
        <taxon>Basidiomycota</taxon>
        <taxon>Ustilaginomycotina</taxon>
        <taxon>Exobasidiomycetes</taxon>
        <taxon>Exobasidiales</taxon>
        <taxon>Brachybasidiaceae</taxon>
        <taxon>Meira</taxon>
    </lineage>
</organism>
<evidence type="ECO:0000313" key="13">
    <source>
        <dbReference type="Proteomes" id="UP000245771"/>
    </source>
</evidence>
<gene>
    <name evidence="12" type="ORF">FA14DRAFT_121486</name>
</gene>
<dbReference type="Gene3D" id="2.60.120.200">
    <property type="match status" value="1"/>
</dbReference>
<dbReference type="STRING" id="1280837.A0A316VCD3"/>
<keyword evidence="4" id="KW-0735">Signal-anchor</keyword>
<evidence type="ECO:0000313" key="12">
    <source>
        <dbReference type="EMBL" id="PWN35196.1"/>
    </source>
</evidence>
<dbReference type="PROSITE" id="PS51762">
    <property type="entry name" value="GH16_2"/>
    <property type="match status" value="1"/>
</dbReference>
<dbReference type="FunCoup" id="A0A316VCD3">
    <property type="interactions" value="57"/>
</dbReference>
<sequence length="543" mass="59463">MQTSAALAYNGGTGYGQDVEGLRKSEPDDYLHDPRGADKHSRKVSLGGALNILTLVILVSGLLMLFAGYPIVYHFVTEQEGNKGAYGLGGTNGTGQVASLSTVRPLVDPDTPAASKQWTSPVTKTQYQLQFSDEFEQEGRTFWPGDDQYFEAVNIWYGATQDYEWYSPEAVNTTGGALVITMTDHPTHNLNFQSGMVQSWNKLCFTGGYIEFSIIQPGSHSTKGYWPGAWVMGNLGRPGYLGTTDGMWPYSYQGCDTGILPNQTNAQGGPVPAVHSTAQYAANGQLSKLPGMRTSACTCTGEDHPGPKVTVGRSAPEIDVLEAQIQTRDGVTDSYASQSLQTAPFDESYFWVNTTPATTIFGSNTEINTYVGGPLQEAVSSVSLIPRRGFVDVDMPDAQKYVTFGLEWEPDYNLNGGGSVTWYVDGKQTWQATGASLPPSTLMQISQREIPVEPMSIIMNLGISSGFQSIDWDPTTGVNFPAQMKFDYVRVYQEKGKESLTCDPDDYPTADYINNHIDVYNNPNITQWKESKYTWPKNKLTGC</sequence>
<evidence type="ECO:0000256" key="3">
    <source>
        <dbReference type="ARBA" id="ARBA00022692"/>
    </source>
</evidence>
<dbReference type="RefSeq" id="XP_025355498.1">
    <property type="nucleotide sequence ID" value="XM_025496468.1"/>
</dbReference>
<dbReference type="GO" id="GO:0005886">
    <property type="term" value="C:plasma membrane"/>
    <property type="evidence" value="ECO:0007669"/>
    <property type="project" value="TreeGrafter"/>
</dbReference>
<dbReference type="GeneID" id="37018249"/>
<dbReference type="Proteomes" id="UP000245771">
    <property type="component" value="Unassembled WGS sequence"/>
</dbReference>
<dbReference type="GO" id="GO:0005789">
    <property type="term" value="C:endoplasmic reticulum membrane"/>
    <property type="evidence" value="ECO:0007669"/>
    <property type="project" value="TreeGrafter"/>
</dbReference>
<keyword evidence="8" id="KW-0961">Cell wall biogenesis/degradation</keyword>
<dbReference type="GO" id="GO:0030246">
    <property type="term" value="F:carbohydrate binding"/>
    <property type="evidence" value="ECO:0007669"/>
    <property type="project" value="UniProtKB-KW"/>
</dbReference>
<keyword evidence="6 10" id="KW-0472">Membrane</keyword>
<proteinExistence type="inferred from homology"/>
<evidence type="ECO:0000259" key="11">
    <source>
        <dbReference type="PROSITE" id="PS51762"/>
    </source>
</evidence>
<comment type="similarity">
    <text evidence="2">Belongs to the SKN1/KRE6 family.</text>
</comment>
<evidence type="ECO:0000256" key="2">
    <source>
        <dbReference type="ARBA" id="ARBA00010962"/>
    </source>
</evidence>
<keyword evidence="5 10" id="KW-1133">Transmembrane helix</keyword>
<evidence type="ECO:0000256" key="9">
    <source>
        <dbReference type="SAM" id="MobiDB-lite"/>
    </source>
</evidence>